<dbReference type="GO" id="GO:0005876">
    <property type="term" value="C:spindle microtubule"/>
    <property type="evidence" value="ECO:0007669"/>
    <property type="project" value="TreeGrafter"/>
</dbReference>
<dbReference type="AlphaFoldDB" id="A0A8I3X3A8"/>
<accession>A0A8I3X3A8</accession>
<dbReference type="Proteomes" id="UP000008225">
    <property type="component" value="Chromosome 13"/>
</dbReference>
<comment type="similarity">
    <text evidence="1">Belongs to the SKA1 family.</text>
</comment>
<evidence type="ECO:0000256" key="2">
    <source>
        <dbReference type="ARBA" id="ARBA00047182"/>
    </source>
</evidence>
<keyword evidence="5" id="KW-1185">Reference proteome</keyword>
<name>A0A8I3X3A8_CALJA</name>
<reference evidence="4 5" key="1">
    <citation type="submission" date="2009-03" db="EMBL/GenBank/DDBJ databases">
        <authorList>
            <person name="Warren W."/>
            <person name="Ye L."/>
            <person name="Minx P."/>
            <person name="Worley K."/>
            <person name="Gibbs R."/>
            <person name="Wilson R.K."/>
        </authorList>
    </citation>
    <scope>NUCLEOTIDE SEQUENCE [LARGE SCALE GENOMIC DNA]</scope>
</reference>
<dbReference type="Ensembl" id="ENSCJAT00000131095.1">
    <property type="protein sequence ID" value="ENSCJAP00000085674.1"/>
    <property type="gene ID" value="ENSCJAG00000075632.1"/>
</dbReference>
<dbReference type="GO" id="GO:0008017">
    <property type="term" value="F:microtubule binding"/>
    <property type="evidence" value="ECO:0007669"/>
    <property type="project" value="InterPro"/>
</dbReference>
<evidence type="ECO:0000313" key="5">
    <source>
        <dbReference type="Proteomes" id="UP000008225"/>
    </source>
</evidence>
<dbReference type="GO" id="GO:0051301">
    <property type="term" value="P:cell division"/>
    <property type="evidence" value="ECO:0007669"/>
    <property type="project" value="InterPro"/>
</dbReference>
<reference evidence="4" key="2">
    <citation type="submission" date="2025-08" db="UniProtKB">
        <authorList>
            <consortium name="Ensembl"/>
        </authorList>
    </citation>
    <scope>IDENTIFICATION</scope>
</reference>
<proteinExistence type="inferred from homology"/>
<evidence type="ECO:0000256" key="1">
    <source>
        <dbReference type="ARBA" id="ARBA00006836"/>
    </source>
</evidence>
<dbReference type="OMA" id="TEYQSCY"/>
<dbReference type="GeneTree" id="ENSGT01030000234969"/>
<evidence type="ECO:0000313" key="4">
    <source>
        <dbReference type="Ensembl" id="ENSCJAP00000085674.1"/>
    </source>
</evidence>
<sequence length="113" mass="13183">KKSRWCSFVHEIPLTYGQINHVTKEINKAVISKYTILYQRKKSMNSVARNLYHRFINEETKDTKGCYSIMEADLKEFTTLKADRKFLAILSILRHCQRLSEVRGGGLTPYVIT</sequence>
<dbReference type="PANTHER" id="PTHR28573:SF1">
    <property type="entry name" value="SPINDLE AND KINETOCHORE-ASSOCIATED PROTEIN 1"/>
    <property type="match status" value="1"/>
</dbReference>
<dbReference type="InterPro" id="IPR042031">
    <property type="entry name" value="SKA1_MBD_sf"/>
</dbReference>
<evidence type="ECO:0000256" key="3">
    <source>
        <dbReference type="ARBA" id="ARBA00047202"/>
    </source>
</evidence>
<protein>
    <recommendedName>
        <fullName evidence="2">SKA complex subunit 1</fullName>
    </recommendedName>
    <alternativeName>
        <fullName evidence="3">Spindle and kinetochore-associated protein 1</fullName>
    </alternativeName>
</protein>
<dbReference type="GO" id="GO:0000278">
    <property type="term" value="P:mitotic cell cycle"/>
    <property type="evidence" value="ECO:0007669"/>
    <property type="project" value="TreeGrafter"/>
</dbReference>
<dbReference type="Gene3D" id="1.10.10.1890">
    <property type="entry name" value="Ska1 microtubule binding domain-like"/>
    <property type="match status" value="1"/>
</dbReference>
<reference evidence="4" key="3">
    <citation type="submission" date="2025-09" db="UniProtKB">
        <authorList>
            <consortium name="Ensembl"/>
        </authorList>
    </citation>
    <scope>IDENTIFICATION</scope>
</reference>
<dbReference type="PANTHER" id="PTHR28573">
    <property type="entry name" value="SPINDLE AND KINETOCHORE-ASSOCIATED PROTEIN 1"/>
    <property type="match status" value="1"/>
</dbReference>
<dbReference type="Pfam" id="PF07160">
    <property type="entry name" value="SKA1"/>
    <property type="match status" value="1"/>
</dbReference>
<dbReference type="GO" id="GO:0000940">
    <property type="term" value="C:outer kinetochore"/>
    <property type="evidence" value="ECO:0007669"/>
    <property type="project" value="TreeGrafter"/>
</dbReference>
<dbReference type="GO" id="GO:0072686">
    <property type="term" value="C:mitotic spindle"/>
    <property type="evidence" value="ECO:0007669"/>
    <property type="project" value="TreeGrafter"/>
</dbReference>
<organism evidence="4 5">
    <name type="scientific">Callithrix jacchus</name>
    <name type="common">White-tufted-ear marmoset</name>
    <name type="synonym">Simia Jacchus</name>
    <dbReference type="NCBI Taxonomy" id="9483"/>
    <lineage>
        <taxon>Eukaryota</taxon>
        <taxon>Metazoa</taxon>
        <taxon>Chordata</taxon>
        <taxon>Craniata</taxon>
        <taxon>Vertebrata</taxon>
        <taxon>Euteleostomi</taxon>
        <taxon>Mammalia</taxon>
        <taxon>Eutheria</taxon>
        <taxon>Euarchontoglires</taxon>
        <taxon>Primates</taxon>
        <taxon>Haplorrhini</taxon>
        <taxon>Platyrrhini</taxon>
        <taxon>Cebidae</taxon>
        <taxon>Callitrichinae</taxon>
        <taxon>Callithrix</taxon>
        <taxon>Callithrix</taxon>
    </lineage>
</organism>
<dbReference type="InterPro" id="IPR009829">
    <property type="entry name" value="SKA1"/>
</dbReference>
<dbReference type="GO" id="GO:0007059">
    <property type="term" value="P:chromosome segregation"/>
    <property type="evidence" value="ECO:0007669"/>
    <property type="project" value="InterPro"/>
</dbReference>
<dbReference type="GO" id="GO:0031110">
    <property type="term" value="P:regulation of microtubule polymerization or depolymerization"/>
    <property type="evidence" value="ECO:0007669"/>
    <property type="project" value="TreeGrafter"/>
</dbReference>